<dbReference type="InterPro" id="IPR016161">
    <property type="entry name" value="Ald_DH/histidinol_DH"/>
</dbReference>
<evidence type="ECO:0000256" key="1">
    <source>
        <dbReference type="ARBA" id="ARBA00023002"/>
    </source>
</evidence>
<reference evidence="4" key="1">
    <citation type="journal article" date="2019" name="Int. J. Syst. Evol. Microbiol.">
        <title>The Global Catalogue of Microorganisms (GCM) 10K type strain sequencing project: providing services to taxonomists for standard genome sequencing and annotation.</title>
        <authorList>
            <consortium name="The Broad Institute Genomics Platform"/>
            <consortium name="The Broad Institute Genome Sequencing Center for Infectious Disease"/>
            <person name="Wu L."/>
            <person name="Ma J."/>
        </authorList>
    </citation>
    <scope>NUCLEOTIDE SEQUENCE [LARGE SCALE GENOMIC DNA]</scope>
    <source>
        <strain evidence="4">CGMCC 4.1469</strain>
    </source>
</reference>
<dbReference type="InterPro" id="IPR015590">
    <property type="entry name" value="Aldehyde_DH_dom"/>
</dbReference>
<keyword evidence="1" id="KW-0560">Oxidoreductase</keyword>
<dbReference type="InterPro" id="IPR016163">
    <property type="entry name" value="Ald_DH_C"/>
</dbReference>
<dbReference type="InterPro" id="IPR016162">
    <property type="entry name" value="Ald_DH_N"/>
</dbReference>
<keyword evidence="4" id="KW-1185">Reference proteome</keyword>
<dbReference type="PANTHER" id="PTHR43353">
    <property type="entry name" value="SUCCINATE-SEMIALDEHYDE DEHYDROGENASE, MITOCHONDRIAL"/>
    <property type="match status" value="1"/>
</dbReference>
<organism evidence="3 4">
    <name type="scientific">Prosthecobacter fluviatilis</name>
    <dbReference type="NCBI Taxonomy" id="445931"/>
    <lineage>
        <taxon>Bacteria</taxon>
        <taxon>Pseudomonadati</taxon>
        <taxon>Verrucomicrobiota</taxon>
        <taxon>Verrucomicrobiia</taxon>
        <taxon>Verrucomicrobiales</taxon>
        <taxon>Verrucomicrobiaceae</taxon>
        <taxon>Prosthecobacter</taxon>
    </lineage>
</organism>
<dbReference type="CDD" id="cd07129">
    <property type="entry name" value="ALDH_KGSADH"/>
    <property type="match status" value="1"/>
</dbReference>
<dbReference type="Gene3D" id="3.40.309.10">
    <property type="entry name" value="Aldehyde Dehydrogenase, Chain A, domain 2"/>
    <property type="match status" value="1"/>
</dbReference>
<evidence type="ECO:0000313" key="4">
    <source>
        <dbReference type="Proteomes" id="UP001596052"/>
    </source>
</evidence>
<dbReference type="SUPFAM" id="SSF53720">
    <property type="entry name" value="ALDH-like"/>
    <property type="match status" value="1"/>
</dbReference>
<sequence length="527" mass="55817">MTLTGHHFIAGREAAPHGHLFHAFNPTTSAQLEPAYGDATHAEADEAMQAADAAFDALRLATPETRATLLDTIAEEITALGDALLERAHAECALPMARLTGERGRAIGQLKLFAALIREGSWANACVDHAIPDRQPLPKPDVRRVMLPIGPVVVFGASNFPFAIGVIGTDTVCALAAGCPVVVKGHPAHPGTCEMLARAVLNALHKVGLPAGCFSLLHGKGNDIGTTLTKHPLTQAVAFTGSLRGGRALMDVAAARAHPIPVYAEMGSVNPVFVLPGALKERASKIAEAYVGSVTMGVGQFCTNPAVVLGLKSEELNQFISNAAALAGKVAPQTMLHRGICEAYDAGTAVWQTVKGLQLVGESETPSSETASQAACRIFTTTIDVLESNAELRREVFGPCSIITQCATLEDLLRYANSLEGQLTATIQGTEQDLRDFAPLIRVLERKVGRIIFNGFPTGIEVCPSMHHGGPYPAASHSFFTSIGTGSIYRFVRPVCYQGFPEEALPELLKDANPRGAMRIVDGVMAR</sequence>
<protein>
    <submittedName>
        <fullName evidence="3">Aldehyde dehydrogenase (NADP(+))</fullName>
    </submittedName>
</protein>
<dbReference type="PANTHER" id="PTHR43353:SF3">
    <property type="entry name" value="ALDEHYDE DEHYDROGENASE-RELATED"/>
    <property type="match status" value="1"/>
</dbReference>
<dbReference type="Proteomes" id="UP001596052">
    <property type="component" value="Unassembled WGS sequence"/>
</dbReference>
<name>A0ABW0KR98_9BACT</name>
<dbReference type="RefSeq" id="WP_377167572.1">
    <property type="nucleotide sequence ID" value="NZ_JBHSMQ010000004.1"/>
</dbReference>
<accession>A0ABW0KR98</accession>
<dbReference type="Gene3D" id="3.40.605.10">
    <property type="entry name" value="Aldehyde Dehydrogenase, Chain A, domain 1"/>
    <property type="match status" value="1"/>
</dbReference>
<evidence type="ECO:0000259" key="2">
    <source>
        <dbReference type="Pfam" id="PF00171"/>
    </source>
</evidence>
<comment type="caution">
    <text evidence="3">The sequence shown here is derived from an EMBL/GenBank/DDBJ whole genome shotgun (WGS) entry which is preliminary data.</text>
</comment>
<dbReference type="InterPro" id="IPR044151">
    <property type="entry name" value="ALDH_KGSADH"/>
</dbReference>
<gene>
    <name evidence="3" type="ORF">ACFQDI_13800</name>
</gene>
<dbReference type="Pfam" id="PF00171">
    <property type="entry name" value="Aldedh"/>
    <property type="match status" value="1"/>
</dbReference>
<dbReference type="EMBL" id="JBHSMQ010000004">
    <property type="protein sequence ID" value="MFC5455934.1"/>
    <property type="molecule type" value="Genomic_DNA"/>
</dbReference>
<evidence type="ECO:0000313" key="3">
    <source>
        <dbReference type="EMBL" id="MFC5455934.1"/>
    </source>
</evidence>
<dbReference type="InterPro" id="IPR050740">
    <property type="entry name" value="Aldehyde_DH_Superfamily"/>
</dbReference>
<feature type="domain" description="Aldehyde dehydrogenase" evidence="2">
    <location>
        <begin position="21"/>
        <end position="457"/>
    </location>
</feature>
<proteinExistence type="predicted"/>